<comment type="caution">
    <text evidence="2">The sequence shown here is derived from an EMBL/GenBank/DDBJ whole genome shotgun (WGS) entry which is preliminary data.</text>
</comment>
<evidence type="ECO:0000313" key="3">
    <source>
        <dbReference type="Proteomes" id="UP001189429"/>
    </source>
</evidence>
<protein>
    <submittedName>
        <fullName evidence="2">Uncharacterized protein</fullName>
    </submittedName>
</protein>
<feature type="compositionally biased region" description="Low complexity" evidence="1">
    <location>
        <begin position="252"/>
        <end position="264"/>
    </location>
</feature>
<feature type="region of interest" description="Disordered" evidence="1">
    <location>
        <begin position="134"/>
        <end position="184"/>
    </location>
</feature>
<sequence>MGPEREVIGAKCLACGGKLALPSDPLSLLSQIKMLMGQLKEDFPERAAVDSSVEANEAQQALEKNERTVASLDKQISDAQARYPELAAKVADLPPPPQAAELQGHMSDFDSALASGDLEAIREGWAKLKPSCETFAQGPQPASGAGGAAADEGDASAKGRGAWKPHAERKGAEPPGTLIPPAASAYLLSRPGREGVAWPRAVPAAVPARGGSPRPASPAAERRMAAAEGPAAATPAGGGAPAAAEPGEAEAARPLAAAAGPAESAADDEGARPGKRPRVLDARAECQAGRPLGGPRTSAAAAARAGCGATPSAPSAGGQRSPGVAVHRPPPPSPAAPARQTARKKHQRAVKKGLKRQAQQVLENAIEQLPAPTPDAAPPPAQPPRPP</sequence>
<proteinExistence type="predicted"/>
<feature type="compositionally biased region" description="Low complexity" evidence="1">
    <location>
        <begin position="203"/>
        <end position="219"/>
    </location>
</feature>
<keyword evidence="3" id="KW-1185">Reference proteome</keyword>
<evidence type="ECO:0000313" key="2">
    <source>
        <dbReference type="EMBL" id="CAK0850019.1"/>
    </source>
</evidence>
<feature type="region of interest" description="Disordered" evidence="1">
    <location>
        <begin position="203"/>
        <end position="387"/>
    </location>
</feature>
<feature type="compositionally biased region" description="Pro residues" evidence="1">
    <location>
        <begin position="371"/>
        <end position="387"/>
    </location>
</feature>
<dbReference type="Proteomes" id="UP001189429">
    <property type="component" value="Unassembled WGS sequence"/>
</dbReference>
<name>A0ABN9TUT4_9DINO</name>
<accession>A0ABN9TUT4</accession>
<feature type="region of interest" description="Disordered" evidence="1">
    <location>
        <begin position="50"/>
        <end position="69"/>
    </location>
</feature>
<feature type="non-terminal residue" evidence="2">
    <location>
        <position position="387"/>
    </location>
</feature>
<reference evidence="2" key="1">
    <citation type="submission" date="2023-10" db="EMBL/GenBank/DDBJ databases">
        <authorList>
            <person name="Chen Y."/>
            <person name="Shah S."/>
            <person name="Dougan E. K."/>
            <person name="Thang M."/>
            <person name="Chan C."/>
        </authorList>
    </citation>
    <scope>NUCLEOTIDE SEQUENCE [LARGE SCALE GENOMIC DNA]</scope>
</reference>
<organism evidence="2 3">
    <name type="scientific">Prorocentrum cordatum</name>
    <dbReference type="NCBI Taxonomy" id="2364126"/>
    <lineage>
        <taxon>Eukaryota</taxon>
        <taxon>Sar</taxon>
        <taxon>Alveolata</taxon>
        <taxon>Dinophyceae</taxon>
        <taxon>Prorocentrales</taxon>
        <taxon>Prorocentraceae</taxon>
        <taxon>Prorocentrum</taxon>
    </lineage>
</organism>
<gene>
    <name evidence="2" type="ORF">PCOR1329_LOCUS42566</name>
</gene>
<feature type="compositionally biased region" description="Low complexity" evidence="1">
    <location>
        <begin position="293"/>
        <end position="313"/>
    </location>
</feature>
<evidence type="ECO:0000256" key="1">
    <source>
        <dbReference type="SAM" id="MobiDB-lite"/>
    </source>
</evidence>
<feature type="compositionally biased region" description="Basic residues" evidence="1">
    <location>
        <begin position="341"/>
        <end position="355"/>
    </location>
</feature>
<dbReference type="EMBL" id="CAUYUJ010015114">
    <property type="protein sequence ID" value="CAK0850019.1"/>
    <property type="molecule type" value="Genomic_DNA"/>
</dbReference>
<feature type="compositionally biased region" description="Low complexity" evidence="1">
    <location>
        <begin position="226"/>
        <end position="246"/>
    </location>
</feature>